<proteinExistence type="predicted"/>
<name>A0A0Q3MAY1_AMAAE</name>
<dbReference type="Proteomes" id="UP000051836">
    <property type="component" value="Unassembled WGS sequence"/>
</dbReference>
<evidence type="ECO:0000256" key="1">
    <source>
        <dbReference type="SAM" id="MobiDB-lite"/>
    </source>
</evidence>
<dbReference type="AlphaFoldDB" id="A0A0Q3MAY1"/>
<dbReference type="EMBL" id="LMAW01002577">
    <property type="protein sequence ID" value="KQK79608.1"/>
    <property type="molecule type" value="Genomic_DNA"/>
</dbReference>
<sequence length="96" mass="10817">MDPLFSCYPLSAGMMRVFVTNTALKSWIESLVALEEEEEGGSYDHLGPFSRRAPGQNRSKETIESLLMAEKEWNDLEVPENIEKQAWNGLGVLEAK</sequence>
<evidence type="ECO:0000313" key="2">
    <source>
        <dbReference type="EMBL" id="KQK79608.1"/>
    </source>
</evidence>
<protein>
    <submittedName>
        <fullName evidence="2">Uncharacterized protein</fullName>
    </submittedName>
</protein>
<comment type="caution">
    <text evidence="2">The sequence shown here is derived from an EMBL/GenBank/DDBJ whole genome shotgun (WGS) entry which is preliminary data.</text>
</comment>
<feature type="region of interest" description="Disordered" evidence="1">
    <location>
        <begin position="39"/>
        <end position="58"/>
    </location>
</feature>
<gene>
    <name evidence="2" type="ORF">AAES_102172</name>
</gene>
<reference evidence="2 3" key="1">
    <citation type="submission" date="2015-10" db="EMBL/GenBank/DDBJ databases">
        <authorList>
            <person name="Gilbert D.G."/>
        </authorList>
    </citation>
    <scope>NUCLEOTIDE SEQUENCE [LARGE SCALE GENOMIC DNA]</scope>
    <source>
        <strain evidence="2">FVVF132</strain>
    </source>
</reference>
<organism evidence="2 3">
    <name type="scientific">Amazona aestiva</name>
    <name type="common">Blue-fronted Amazon parrot</name>
    <dbReference type="NCBI Taxonomy" id="12930"/>
    <lineage>
        <taxon>Eukaryota</taxon>
        <taxon>Metazoa</taxon>
        <taxon>Chordata</taxon>
        <taxon>Craniata</taxon>
        <taxon>Vertebrata</taxon>
        <taxon>Euteleostomi</taxon>
        <taxon>Archelosauria</taxon>
        <taxon>Archosauria</taxon>
        <taxon>Dinosauria</taxon>
        <taxon>Saurischia</taxon>
        <taxon>Theropoda</taxon>
        <taxon>Coelurosauria</taxon>
        <taxon>Aves</taxon>
        <taxon>Neognathae</taxon>
        <taxon>Neoaves</taxon>
        <taxon>Telluraves</taxon>
        <taxon>Australaves</taxon>
        <taxon>Psittaciformes</taxon>
        <taxon>Psittacidae</taxon>
        <taxon>Amazona</taxon>
    </lineage>
</organism>
<keyword evidence="3" id="KW-1185">Reference proteome</keyword>
<accession>A0A0Q3MAY1</accession>
<evidence type="ECO:0000313" key="3">
    <source>
        <dbReference type="Proteomes" id="UP000051836"/>
    </source>
</evidence>